<keyword evidence="2" id="KW-0732">Signal</keyword>
<feature type="chain" id="PRO_5044266467" evidence="2">
    <location>
        <begin position="22"/>
        <end position="226"/>
    </location>
</feature>
<dbReference type="Pfam" id="PF04307">
    <property type="entry name" value="YdjM"/>
    <property type="match status" value="1"/>
</dbReference>
<feature type="transmembrane region" description="Helical" evidence="1">
    <location>
        <begin position="84"/>
        <end position="102"/>
    </location>
</feature>
<dbReference type="PANTHER" id="PTHR35531">
    <property type="entry name" value="INNER MEMBRANE PROTEIN YBCI-RELATED"/>
    <property type="match status" value="1"/>
</dbReference>
<dbReference type="GO" id="GO:0016787">
    <property type="term" value="F:hydrolase activity"/>
    <property type="evidence" value="ECO:0007669"/>
    <property type="project" value="UniProtKB-KW"/>
</dbReference>
<keyword evidence="3" id="KW-0378">Hydrolase</keyword>
<keyword evidence="1" id="KW-1133">Transmembrane helix</keyword>
<evidence type="ECO:0000256" key="2">
    <source>
        <dbReference type="SAM" id="SignalP"/>
    </source>
</evidence>
<accession>A0AB34X0L3</accession>
<sequence length="226" mass="23092">MMGYSHALSGAMAASAIYAFAPETLGPTTSAAAISSALIVGGALLPDADHPNASAARSFPPLSNVMVAGISKISGGHRGYTHTLFGVGIFAALAYFACLWQVDIYGRQVFPLAILLVAFCVSLGLSTLKIVPKGTGYLLGIAAGYLSYVSPLPAITIAAFLALGCLVHLAGDVITTKGLKLFRPLSSFNVRIPILGDAGSSREKALDVVLVLATVLFVAQGAGLIG</sequence>
<dbReference type="Proteomes" id="UP000070572">
    <property type="component" value="Unassembled WGS sequence"/>
</dbReference>
<organism evidence="3 4">
    <name type="scientific">Varibaculum cambriense</name>
    <dbReference type="NCBI Taxonomy" id="184870"/>
    <lineage>
        <taxon>Bacteria</taxon>
        <taxon>Bacillati</taxon>
        <taxon>Actinomycetota</taxon>
        <taxon>Actinomycetes</taxon>
        <taxon>Actinomycetales</taxon>
        <taxon>Actinomycetaceae</taxon>
        <taxon>Varibaculum</taxon>
    </lineage>
</organism>
<feature type="signal peptide" evidence="2">
    <location>
        <begin position="1"/>
        <end position="21"/>
    </location>
</feature>
<proteinExistence type="predicted"/>
<dbReference type="InterPro" id="IPR016956">
    <property type="entry name" value="YdjM"/>
</dbReference>
<evidence type="ECO:0000313" key="3">
    <source>
        <dbReference type="EMBL" id="KXB81567.1"/>
    </source>
</evidence>
<name>A0AB34X0L3_9ACTO</name>
<feature type="transmembrane region" description="Helical" evidence="1">
    <location>
        <begin position="109"/>
        <end position="128"/>
    </location>
</feature>
<dbReference type="EMBL" id="LSDN01000007">
    <property type="protein sequence ID" value="KXB81567.1"/>
    <property type="molecule type" value="Genomic_DNA"/>
</dbReference>
<reference evidence="3 4" key="1">
    <citation type="submission" date="2016-01" db="EMBL/GenBank/DDBJ databases">
        <authorList>
            <person name="Mitreva M."/>
            <person name="Pepin K.H."/>
            <person name="Mihindukulasuriya K.A."/>
            <person name="Fulton R."/>
            <person name="Fronick C."/>
            <person name="O'Laughlin M."/>
            <person name="Miner T."/>
            <person name="Herter B."/>
            <person name="Rosa B.A."/>
            <person name="Cordes M."/>
            <person name="Tomlinson C."/>
            <person name="Wollam A."/>
            <person name="Palsikar V.B."/>
            <person name="Mardis E.R."/>
            <person name="Wilson R.K."/>
        </authorList>
    </citation>
    <scope>NUCLEOTIDE SEQUENCE [LARGE SCALE GENOMIC DNA]</scope>
    <source>
        <strain evidence="3 4">DNF00696</strain>
    </source>
</reference>
<dbReference type="RefSeq" id="WP_060920148.1">
    <property type="nucleotide sequence ID" value="NZ_KQ960679.1"/>
</dbReference>
<dbReference type="PIRSF" id="PIRSF030780">
    <property type="entry name" value="Md_memb_hyd_prd"/>
    <property type="match status" value="1"/>
</dbReference>
<comment type="caution">
    <text evidence="3">The sequence shown here is derived from an EMBL/GenBank/DDBJ whole genome shotgun (WGS) entry which is preliminary data.</text>
</comment>
<keyword evidence="1" id="KW-0812">Transmembrane</keyword>
<dbReference type="PANTHER" id="PTHR35531:SF1">
    <property type="entry name" value="INNER MEMBRANE PROTEIN YBCI-RELATED"/>
    <property type="match status" value="1"/>
</dbReference>
<evidence type="ECO:0000313" key="4">
    <source>
        <dbReference type="Proteomes" id="UP000070572"/>
    </source>
</evidence>
<feature type="transmembrane region" description="Helical" evidence="1">
    <location>
        <begin position="148"/>
        <end position="170"/>
    </location>
</feature>
<gene>
    <name evidence="3" type="ORF">HMPREF1862_00463</name>
</gene>
<evidence type="ECO:0000256" key="1">
    <source>
        <dbReference type="SAM" id="Phobius"/>
    </source>
</evidence>
<keyword evidence="1" id="KW-0472">Membrane</keyword>
<feature type="transmembrane region" description="Helical" evidence="1">
    <location>
        <begin position="205"/>
        <end position="225"/>
    </location>
</feature>
<protein>
    <submittedName>
        <fullName evidence="3">Membrane-bound metal-dependent hydrolase</fullName>
    </submittedName>
</protein>
<dbReference type="InterPro" id="IPR007404">
    <property type="entry name" value="YdjM-like"/>
</dbReference>
<dbReference type="AlphaFoldDB" id="A0AB34X0L3"/>